<feature type="compositionally biased region" description="Low complexity" evidence="10">
    <location>
        <begin position="49"/>
        <end position="65"/>
    </location>
</feature>
<feature type="domain" description="Protein kinase" evidence="11">
    <location>
        <begin position="76"/>
        <end position="186"/>
    </location>
</feature>
<dbReference type="PROSITE" id="PS00107">
    <property type="entry name" value="PROTEIN_KINASE_ATP"/>
    <property type="match status" value="1"/>
</dbReference>
<evidence type="ECO:0000256" key="7">
    <source>
        <dbReference type="ARBA" id="ARBA00047899"/>
    </source>
</evidence>
<evidence type="ECO:0000256" key="6">
    <source>
        <dbReference type="ARBA" id="ARBA00022840"/>
    </source>
</evidence>
<dbReference type="PANTHER" id="PTHR45637">
    <property type="entry name" value="FLIPPASE KINASE 1-RELATED"/>
    <property type="match status" value="1"/>
</dbReference>
<keyword evidence="2" id="KW-0723">Serine/threonine-protein kinase</keyword>
<dbReference type="AlphaFoldDB" id="A0AAV1RTZ6"/>
<feature type="binding site" evidence="9">
    <location>
        <position position="109"/>
    </location>
    <ligand>
        <name>ATP</name>
        <dbReference type="ChEBI" id="CHEBI:30616"/>
    </ligand>
</feature>
<reference evidence="12 13" key="1">
    <citation type="submission" date="2024-01" db="EMBL/GenBank/DDBJ databases">
        <authorList>
            <person name="Waweru B."/>
        </authorList>
    </citation>
    <scope>NUCLEOTIDE SEQUENCE [LARGE SCALE GENOMIC DNA]</scope>
</reference>
<dbReference type="InterPro" id="IPR017441">
    <property type="entry name" value="Protein_kinase_ATP_BS"/>
</dbReference>
<evidence type="ECO:0000256" key="9">
    <source>
        <dbReference type="PROSITE-ProRule" id="PRU10141"/>
    </source>
</evidence>
<organism evidence="12 13">
    <name type="scientific">Dovyalis caffra</name>
    <dbReference type="NCBI Taxonomy" id="77055"/>
    <lineage>
        <taxon>Eukaryota</taxon>
        <taxon>Viridiplantae</taxon>
        <taxon>Streptophyta</taxon>
        <taxon>Embryophyta</taxon>
        <taxon>Tracheophyta</taxon>
        <taxon>Spermatophyta</taxon>
        <taxon>Magnoliopsida</taxon>
        <taxon>eudicotyledons</taxon>
        <taxon>Gunneridae</taxon>
        <taxon>Pentapetalae</taxon>
        <taxon>rosids</taxon>
        <taxon>fabids</taxon>
        <taxon>Malpighiales</taxon>
        <taxon>Salicaceae</taxon>
        <taxon>Flacourtieae</taxon>
        <taxon>Dovyalis</taxon>
    </lineage>
</organism>
<dbReference type="Gene3D" id="3.30.200.20">
    <property type="entry name" value="Phosphorylase Kinase, domain 1"/>
    <property type="match status" value="1"/>
</dbReference>
<keyword evidence="3" id="KW-0808">Transferase</keyword>
<proteinExistence type="predicted"/>
<keyword evidence="5" id="KW-0418">Kinase</keyword>
<comment type="caution">
    <text evidence="12">The sequence shown here is derived from an EMBL/GenBank/DDBJ whole genome shotgun (WGS) entry which is preliminary data.</text>
</comment>
<keyword evidence="6 9" id="KW-0067">ATP-binding</keyword>
<dbReference type="GO" id="GO:0004674">
    <property type="term" value="F:protein serine/threonine kinase activity"/>
    <property type="evidence" value="ECO:0007669"/>
    <property type="project" value="UniProtKB-KW"/>
</dbReference>
<keyword evidence="13" id="KW-1185">Reference proteome</keyword>
<evidence type="ECO:0000256" key="5">
    <source>
        <dbReference type="ARBA" id="ARBA00022777"/>
    </source>
</evidence>
<feature type="region of interest" description="Disordered" evidence="10">
    <location>
        <begin position="42"/>
        <end position="65"/>
    </location>
</feature>
<sequence>MPKPKYIKTEKTNYKTKIQLSIPPSTSSPRLSLSLSLFKNGAPTNLPETTTSTTTRTTISTTTRPTTSKDLDFDSIRAIKVLGKGAMGTVFLVHNQETDPTAKNPFALKVVEKSTLHTKFDADRRARWEIQVLNQLSTPKATHPFLPHLIASIETQEFLAWAVPFVRVVILTSSATAKTIVFSHLL</sequence>
<dbReference type="EC" id="2.7.11.1" evidence="1"/>
<accession>A0AAV1RTZ6</accession>
<evidence type="ECO:0000256" key="2">
    <source>
        <dbReference type="ARBA" id="ARBA00022527"/>
    </source>
</evidence>
<evidence type="ECO:0000256" key="4">
    <source>
        <dbReference type="ARBA" id="ARBA00022741"/>
    </source>
</evidence>
<dbReference type="GO" id="GO:0005524">
    <property type="term" value="F:ATP binding"/>
    <property type="evidence" value="ECO:0007669"/>
    <property type="project" value="UniProtKB-UniRule"/>
</dbReference>
<keyword evidence="4 9" id="KW-0547">Nucleotide-binding</keyword>
<evidence type="ECO:0000256" key="3">
    <source>
        <dbReference type="ARBA" id="ARBA00022679"/>
    </source>
</evidence>
<evidence type="ECO:0000259" key="11">
    <source>
        <dbReference type="PROSITE" id="PS50011"/>
    </source>
</evidence>
<name>A0AAV1RTZ6_9ROSI</name>
<evidence type="ECO:0000313" key="12">
    <source>
        <dbReference type="EMBL" id="CAK7339310.1"/>
    </source>
</evidence>
<comment type="catalytic activity">
    <reaction evidence="8">
        <text>L-seryl-[protein] + ATP = O-phospho-L-seryl-[protein] + ADP + H(+)</text>
        <dbReference type="Rhea" id="RHEA:17989"/>
        <dbReference type="Rhea" id="RHEA-COMP:9863"/>
        <dbReference type="Rhea" id="RHEA-COMP:11604"/>
        <dbReference type="ChEBI" id="CHEBI:15378"/>
        <dbReference type="ChEBI" id="CHEBI:29999"/>
        <dbReference type="ChEBI" id="CHEBI:30616"/>
        <dbReference type="ChEBI" id="CHEBI:83421"/>
        <dbReference type="ChEBI" id="CHEBI:456216"/>
        <dbReference type="EC" id="2.7.11.1"/>
    </reaction>
</comment>
<dbReference type="PROSITE" id="PS50011">
    <property type="entry name" value="PROTEIN_KINASE_DOM"/>
    <property type="match status" value="1"/>
</dbReference>
<dbReference type="Proteomes" id="UP001314170">
    <property type="component" value="Unassembled WGS sequence"/>
</dbReference>
<dbReference type="InterPro" id="IPR011009">
    <property type="entry name" value="Kinase-like_dom_sf"/>
</dbReference>
<dbReference type="InterPro" id="IPR000719">
    <property type="entry name" value="Prot_kinase_dom"/>
</dbReference>
<evidence type="ECO:0000256" key="8">
    <source>
        <dbReference type="ARBA" id="ARBA00048679"/>
    </source>
</evidence>
<protein>
    <recommendedName>
        <fullName evidence="1">non-specific serine/threonine protein kinase</fullName>
        <ecNumber evidence="1">2.7.11.1</ecNumber>
    </recommendedName>
</protein>
<evidence type="ECO:0000256" key="1">
    <source>
        <dbReference type="ARBA" id="ARBA00012513"/>
    </source>
</evidence>
<comment type="catalytic activity">
    <reaction evidence="7">
        <text>L-threonyl-[protein] + ATP = O-phospho-L-threonyl-[protein] + ADP + H(+)</text>
        <dbReference type="Rhea" id="RHEA:46608"/>
        <dbReference type="Rhea" id="RHEA-COMP:11060"/>
        <dbReference type="Rhea" id="RHEA-COMP:11605"/>
        <dbReference type="ChEBI" id="CHEBI:15378"/>
        <dbReference type="ChEBI" id="CHEBI:30013"/>
        <dbReference type="ChEBI" id="CHEBI:30616"/>
        <dbReference type="ChEBI" id="CHEBI:61977"/>
        <dbReference type="ChEBI" id="CHEBI:456216"/>
        <dbReference type="EC" id="2.7.11.1"/>
    </reaction>
</comment>
<evidence type="ECO:0000256" key="10">
    <source>
        <dbReference type="SAM" id="MobiDB-lite"/>
    </source>
</evidence>
<evidence type="ECO:0000313" key="13">
    <source>
        <dbReference type="Proteomes" id="UP001314170"/>
    </source>
</evidence>
<dbReference type="SUPFAM" id="SSF56112">
    <property type="entry name" value="Protein kinase-like (PK-like)"/>
    <property type="match status" value="1"/>
</dbReference>
<dbReference type="EMBL" id="CAWUPB010001157">
    <property type="protein sequence ID" value="CAK7339310.1"/>
    <property type="molecule type" value="Genomic_DNA"/>
</dbReference>
<gene>
    <name evidence="12" type="ORF">DCAF_LOCUS14361</name>
</gene>